<feature type="region of interest" description="Disordered" evidence="1">
    <location>
        <begin position="180"/>
        <end position="247"/>
    </location>
</feature>
<keyword evidence="2" id="KW-0732">Signal</keyword>
<feature type="domain" description="Tf2-1-like SH3-like" evidence="3">
    <location>
        <begin position="43"/>
        <end position="92"/>
    </location>
</feature>
<evidence type="ECO:0000313" key="4">
    <source>
        <dbReference type="EMBL" id="RDX81318.1"/>
    </source>
</evidence>
<accession>A0A371FSM5</accession>
<evidence type="ECO:0000313" key="5">
    <source>
        <dbReference type="Proteomes" id="UP000257109"/>
    </source>
</evidence>
<evidence type="ECO:0000256" key="1">
    <source>
        <dbReference type="SAM" id="MobiDB-lite"/>
    </source>
</evidence>
<dbReference type="Proteomes" id="UP000257109">
    <property type="component" value="Unassembled WGS sequence"/>
</dbReference>
<protein>
    <recommendedName>
        <fullName evidence="3">Tf2-1-like SH3-like domain-containing protein</fullName>
    </recommendedName>
</protein>
<evidence type="ECO:0000259" key="3">
    <source>
        <dbReference type="Pfam" id="PF24626"/>
    </source>
</evidence>
<feature type="region of interest" description="Disordered" evidence="1">
    <location>
        <begin position="96"/>
        <end position="118"/>
    </location>
</feature>
<name>A0A371FSM5_MUCPR</name>
<comment type="caution">
    <text evidence="4">The sequence shown here is derived from an EMBL/GenBank/DDBJ whole genome shotgun (WGS) entry which is preliminary data.</text>
</comment>
<feature type="compositionally biased region" description="Basic and acidic residues" evidence="1">
    <location>
        <begin position="180"/>
        <end position="191"/>
    </location>
</feature>
<reference evidence="4" key="1">
    <citation type="submission" date="2018-05" db="EMBL/GenBank/DDBJ databases">
        <title>Draft genome of Mucuna pruriens seed.</title>
        <authorList>
            <person name="Nnadi N.E."/>
            <person name="Vos R."/>
            <person name="Hasami M.H."/>
            <person name="Devisetty U.K."/>
            <person name="Aguiy J.C."/>
        </authorList>
    </citation>
    <scope>NUCLEOTIDE SEQUENCE [LARGE SCALE GENOMIC DNA]</scope>
    <source>
        <strain evidence="4">JCA_2017</strain>
    </source>
</reference>
<dbReference type="InterPro" id="IPR056924">
    <property type="entry name" value="SH3_Tf2-1"/>
</dbReference>
<keyword evidence="5" id="KW-1185">Reference proteome</keyword>
<organism evidence="4 5">
    <name type="scientific">Mucuna pruriens</name>
    <name type="common">Velvet bean</name>
    <name type="synonym">Dolichos pruriens</name>
    <dbReference type="NCBI Taxonomy" id="157652"/>
    <lineage>
        <taxon>Eukaryota</taxon>
        <taxon>Viridiplantae</taxon>
        <taxon>Streptophyta</taxon>
        <taxon>Embryophyta</taxon>
        <taxon>Tracheophyta</taxon>
        <taxon>Spermatophyta</taxon>
        <taxon>Magnoliopsida</taxon>
        <taxon>eudicotyledons</taxon>
        <taxon>Gunneridae</taxon>
        <taxon>Pentapetalae</taxon>
        <taxon>rosids</taxon>
        <taxon>fabids</taxon>
        <taxon>Fabales</taxon>
        <taxon>Fabaceae</taxon>
        <taxon>Papilionoideae</taxon>
        <taxon>50 kb inversion clade</taxon>
        <taxon>NPAAA clade</taxon>
        <taxon>indigoferoid/millettioid clade</taxon>
        <taxon>Phaseoleae</taxon>
        <taxon>Mucuna</taxon>
    </lineage>
</organism>
<proteinExistence type="predicted"/>
<feature type="compositionally biased region" description="Polar residues" evidence="1">
    <location>
        <begin position="235"/>
        <end position="247"/>
    </location>
</feature>
<feature type="compositionally biased region" description="Basic and acidic residues" evidence="1">
    <location>
        <begin position="106"/>
        <end position="118"/>
    </location>
</feature>
<dbReference type="AlphaFoldDB" id="A0A371FSM5"/>
<evidence type="ECO:0000256" key="2">
    <source>
        <dbReference type="SAM" id="SignalP"/>
    </source>
</evidence>
<dbReference type="OrthoDB" id="909585at2759"/>
<dbReference type="EMBL" id="QJKJ01007961">
    <property type="protein sequence ID" value="RDX81318.1"/>
    <property type="molecule type" value="Genomic_DNA"/>
</dbReference>
<feature type="chain" id="PRO_5016664179" description="Tf2-1-like SH3-like domain-containing protein" evidence="2">
    <location>
        <begin position="24"/>
        <end position="247"/>
    </location>
</feature>
<sequence>MELPKLNLLKIFILRLILTLRQRLNNMLMGLIRVNHNKSLRKVHLRKEKFHKLRKSKLLLRGDSPFKVIKKINDNACILDIPQSYEGNHIFHEIKEEEPDENLTSPKEDLQKDKEMKDTQALKGTKEITRKNALKDKNVHEHRSFKPKPSLILCMGLHLDSLEVKLGSENHLSGDREWMHLDQSKASRPAEAETETESESSRPIQLRPNVYRPTEVETEGISTLKTSRPDEVVPTKTSSSPSRLRLQ</sequence>
<gene>
    <name evidence="4" type="ORF">CR513_38007</name>
</gene>
<feature type="signal peptide" evidence="2">
    <location>
        <begin position="1"/>
        <end position="23"/>
    </location>
</feature>
<feature type="non-terminal residue" evidence="4">
    <location>
        <position position="1"/>
    </location>
</feature>
<dbReference type="Pfam" id="PF24626">
    <property type="entry name" value="SH3_Tf2-1"/>
    <property type="match status" value="1"/>
</dbReference>